<reference evidence="2 3" key="1">
    <citation type="submission" date="2020-12" db="EMBL/GenBank/DDBJ databases">
        <title>Concerted genomic and epigenomic changes stabilize Arabidopsis allopolyploids.</title>
        <authorList>
            <person name="Chen Z."/>
        </authorList>
    </citation>
    <scope>NUCLEOTIDE SEQUENCE [LARGE SCALE GENOMIC DNA]</scope>
    <source>
        <strain evidence="2">As9502</strain>
        <tissue evidence="2">Leaf</tissue>
    </source>
</reference>
<evidence type="ECO:0008006" key="4">
    <source>
        <dbReference type="Google" id="ProtNLM"/>
    </source>
</evidence>
<name>A0A8T2CPX3_ARASU</name>
<feature type="chain" id="PRO_5035830826" description="Transmembrane protein" evidence="1">
    <location>
        <begin position="31"/>
        <end position="86"/>
    </location>
</feature>
<accession>A0A8T2CPX3</accession>
<organism evidence="2 3">
    <name type="scientific">Arabidopsis suecica</name>
    <name type="common">Swedish thale-cress</name>
    <name type="synonym">Cardaminopsis suecica</name>
    <dbReference type="NCBI Taxonomy" id="45249"/>
    <lineage>
        <taxon>Eukaryota</taxon>
        <taxon>Viridiplantae</taxon>
        <taxon>Streptophyta</taxon>
        <taxon>Embryophyta</taxon>
        <taxon>Tracheophyta</taxon>
        <taxon>Spermatophyta</taxon>
        <taxon>Magnoliopsida</taxon>
        <taxon>eudicotyledons</taxon>
        <taxon>Gunneridae</taxon>
        <taxon>Pentapetalae</taxon>
        <taxon>rosids</taxon>
        <taxon>malvids</taxon>
        <taxon>Brassicales</taxon>
        <taxon>Brassicaceae</taxon>
        <taxon>Camelineae</taxon>
        <taxon>Arabidopsis</taxon>
    </lineage>
</organism>
<dbReference type="OrthoDB" id="1696886at2759"/>
<keyword evidence="1" id="KW-0732">Signal</keyword>
<evidence type="ECO:0000313" key="2">
    <source>
        <dbReference type="EMBL" id="KAG7598944.1"/>
    </source>
</evidence>
<gene>
    <name evidence="2" type="ORF">ISN44_As06g031500</name>
</gene>
<protein>
    <recommendedName>
        <fullName evidence="4">Transmembrane protein</fullName>
    </recommendedName>
</protein>
<proteinExistence type="predicted"/>
<comment type="caution">
    <text evidence="2">The sequence shown here is derived from an EMBL/GenBank/DDBJ whole genome shotgun (WGS) entry which is preliminary data.</text>
</comment>
<keyword evidence="3" id="KW-1185">Reference proteome</keyword>
<dbReference type="AlphaFoldDB" id="A0A8T2CPX3"/>
<evidence type="ECO:0000313" key="3">
    <source>
        <dbReference type="Proteomes" id="UP000694251"/>
    </source>
</evidence>
<dbReference type="EMBL" id="JAEFBJ010000006">
    <property type="protein sequence ID" value="KAG7598944.1"/>
    <property type="molecule type" value="Genomic_DNA"/>
</dbReference>
<feature type="signal peptide" evidence="1">
    <location>
        <begin position="1"/>
        <end position="30"/>
    </location>
</feature>
<sequence length="86" mass="9506">MGHLKLSSSFTTLLLVVFLTFHLVLVSVDSTRTQVNYAMDREAIEGNQAGGLHRRARINHGSYRGPQKHLVNPTVADVYTVPESSV</sequence>
<dbReference type="Proteomes" id="UP000694251">
    <property type="component" value="Chromosome 6"/>
</dbReference>
<evidence type="ECO:0000256" key="1">
    <source>
        <dbReference type="SAM" id="SignalP"/>
    </source>
</evidence>